<dbReference type="Pfam" id="PF17874">
    <property type="entry name" value="TPR_MalT"/>
    <property type="match status" value="1"/>
</dbReference>
<dbReference type="SUPFAM" id="SSF48452">
    <property type="entry name" value="TPR-like"/>
    <property type="match status" value="3"/>
</dbReference>
<dbReference type="PANTHER" id="PTHR35807:SF1">
    <property type="entry name" value="TRANSCRIPTIONAL REGULATOR REDD"/>
    <property type="match status" value="1"/>
</dbReference>
<dbReference type="InterPro" id="IPR016032">
    <property type="entry name" value="Sig_transdc_resp-reg_C-effctor"/>
</dbReference>
<dbReference type="InterPro" id="IPR005158">
    <property type="entry name" value="BTAD"/>
</dbReference>
<dbReference type="InterPro" id="IPR041617">
    <property type="entry name" value="TPR_MalT"/>
</dbReference>
<evidence type="ECO:0000256" key="4">
    <source>
        <dbReference type="ARBA" id="ARBA00023125"/>
    </source>
</evidence>
<dbReference type="InterPro" id="IPR003593">
    <property type="entry name" value="AAA+_ATPase"/>
</dbReference>
<dbReference type="InterPro" id="IPR036388">
    <property type="entry name" value="WH-like_DNA-bd_sf"/>
</dbReference>
<feature type="compositionally biased region" description="Low complexity" evidence="7">
    <location>
        <begin position="240"/>
        <end position="255"/>
    </location>
</feature>
<dbReference type="Pfam" id="PF00486">
    <property type="entry name" value="Trans_reg_C"/>
    <property type="match status" value="1"/>
</dbReference>
<evidence type="ECO:0000313" key="10">
    <source>
        <dbReference type="Proteomes" id="UP000481109"/>
    </source>
</evidence>
<dbReference type="PROSITE" id="PS51755">
    <property type="entry name" value="OMPR_PHOB"/>
    <property type="match status" value="1"/>
</dbReference>
<evidence type="ECO:0000256" key="2">
    <source>
        <dbReference type="ARBA" id="ARBA00023012"/>
    </source>
</evidence>
<dbReference type="PANTHER" id="PTHR35807">
    <property type="entry name" value="TRANSCRIPTIONAL REGULATOR REDD-RELATED"/>
    <property type="match status" value="1"/>
</dbReference>
<dbReference type="CDD" id="cd15831">
    <property type="entry name" value="BTAD"/>
    <property type="match status" value="1"/>
</dbReference>
<dbReference type="InterPro" id="IPR011990">
    <property type="entry name" value="TPR-like_helical_dom_sf"/>
</dbReference>
<evidence type="ECO:0000259" key="8">
    <source>
        <dbReference type="PROSITE" id="PS51755"/>
    </source>
</evidence>
<dbReference type="SMART" id="SM01043">
    <property type="entry name" value="BTAD"/>
    <property type="match status" value="1"/>
</dbReference>
<dbReference type="InterPro" id="IPR019734">
    <property type="entry name" value="TPR_rpt"/>
</dbReference>
<dbReference type="Gene3D" id="1.25.40.10">
    <property type="entry name" value="Tetratricopeptide repeat domain"/>
    <property type="match status" value="2"/>
</dbReference>
<proteinExistence type="inferred from homology"/>
<dbReference type="SUPFAM" id="SSF52540">
    <property type="entry name" value="P-loop containing nucleoside triphosphate hydrolases"/>
    <property type="match status" value="1"/>
</dbReference>
<evidence type="ECO:0000313" key="9">
    <source>
        <dbReference type="EMBL" id="NGO79369.1"/>
    </source>
</evidence>
<dbReference type="Pfam" id="PF00931">
    <property type="entry name" value="NB-ARC"/>
    <property type="match status" value="1"/>
</dbReference>
<dbReference type="SMART" id="SM00382">
    <property type="entry name" value="AAA"/>
    <property type="match status" value="1"/>
</dbReference>
<dbReference type="AlphaFoldDB" id="A0A6G4XP61"/>
<reference evidence="9 10" key="1">
    <citation type="submission" date="2020-02" db="EMBL/GenBank/DDBJ databases">
        <title>Whole-genome analyses of novel actinobacteria.</title>
        <authorList>
            <person name="Sahin N."/>
            <person name="Tokatli A."/>
        </authorList>
    </citation>
    <scope>NUCLEOTIDE SEQUENCE [LARGE SCALE GENOMIC DNA]</scope>
    <source>
        <strain evidence="9 10">YC504</strain>
    </source>
</reference>
<feature type="domain" description="OmpR/PhoB-type" evidence="8">
    <location>
        <begin position="1"/>
        <end position="88"/>
    </location>
</feature>
<dbReference type="GO" id="GO:0003677">
    <property type="term" value="F:DNA binding"/>
    <property type="evidence" value="ECO:0007669"/>
    <property type="project" value="UniProtKB-UniRule"/>
</dbReference>
<keyword evidence="4 6" id="KW-0238">DNA-binding</keyword>
<dbReference type="InterPro" id="IPR001867">
    <property type="entry name" value="OmpR/PhoB-type_DNA-bd"/>
</dbReference>
<dbReference type="Proteomes" id="UP000481109">
    <property type="component" value="Unassembled WGS sequence"/>
</dbReference>
<evidence type="ECO:0000256" key="3">
    <source>
        <dbReference type="ARBA" id="ARBA00023015"/>
    </source>
</evidence>
<dbReference type="SMART" id="SM00862">
    <property type="entry name" value="Trans_reg_C"/>
    <property type="match status" value="1"/>
</dbReference>
<protein>
    <submittedName>
        <fullName evidence="9">Tetratricopeptide repeat protein</fullName>
    </submittedName>
</protein>
<keyword evidence="3" id="KW-0805">Transcription regulation</keyword>
<feature type="DNA-binding region" description="OmpR/PhoB-type" evidence="6">
    <location>
        <begin position="1"/>
        <end position="88"/>
    </location>
</feature>
<dbReference type="GO" id="GO:0000160">
    <property type="term" value="P:phosphorelay signal transduction system"/>
    <property type="evidence" value="ECO:0007669"/>
    <property type="project" value="UniProtKB-KW"/>
</dbReference>
<dbReference type="InterPro" id="IPR027417">
    <property type="entry name" value="P-loop_NTPase"/>
</dbReference>
<evidence type="ECO:0000256" key="1">
    <source>
        <dbReference type="ARBA" id="ARBA00005820"/>
    </source>
</evidence>
<dbReference type="GO" id="GO:0043531">
    <property type="term" value="F:ADP binding"/>
    <property type="evidence" value="ECO:0007669"/>
    <property type="project" value="InterPro"/>
</dbReference>
<dbReference type="PRINTS" id="PR00364">
    <property type="entry name" value="DISEASERSIST"/>
</dbReference>
<comment type="similarity">
    <text evidence="1">Belongs to the AfsR/DnrI/RedD regulatory family.</text>
</comment>
<dbReference type="Gene3D" id="1.10.10.10">
    <property type="entry name" value="Winged helix-like DNA-binding domain superfamily/Winged helix DNA-binding domain"/>
    <property type="match status" value="1"/>
</dbReference>
<dbReference type="InterPro" id="IPR002182">
    <property type="entry name" value="NB-ARC"/>
</dbReference>
<dbReference type="InterPro" id="IPR051677">
    <property type="entry name" value="AfsR-DnrI-RedD_regulator"/>
</dbReference>
<dbReference type="SUPFAM" id="SSF46894">
    <property type="entry name" value="C-terminal effector domain of the bipartite response regulators"/>
    <property type="match status" value="1"/>
</dbReference>
<keyword evidence="10" id="KW-1185">Reference proteome</keyword>
<organism evidence="9 10">
    <name type="scientific">Streptomyces mesophilus</name>
    <dbReference type="NCBI Taxonomy" id="1775132"/>
    <lineage>
        <taxon>Bacteria</taxon>
        <taxon>Bacillati</taxon>
        <taxon>Actinomycetota</taxon>
        <taxon>Actinomycetes</taxon>
        <taxon>Kitasatosporales</taxon>
        <taxon>Streptomycetaceae</taxon>
        <taxon>Streptomyces</taxon>
    </lineage>
</organism>
<keyword evidence="5" id="KW-0804">Transcription</keyword>
<evidence type="ECO:0000256" key="6">
    <source>
        <dbReference type="PROSITE-ProRule" id="PRU01091"/>
    </source>
</evidence>
<evidence type="ECO:0000256" key="5">
    <source>
        <dbReference type="ARBA" id="ARBA00023163"/>
    </source>
</evidence>
<comment type="caution">
    <text evidence="9">The sequence shown here is derived from an EMBL/GenBank/DDBJ whole genome shotgun (WGS) entry which is preliminary data.</text>
</comment>
<keyword evidence="2" id="KW-0902">Two-component regulatory system</keyword>
<dbReference type="SMART" id="SM00028">
    <property type="entry name" value="TPR"/>
    <property type="match status" value="7"/>
</dbReference>
<sequence length="999" mass="107430">MEFRVLGDIGAGPDTGAVDLGSARQRSVLAALLADAGRPVAVEQLVDRVWGEAPPRRATDTLYSYVSRLRRLLPGVIDRGPGGYALGVDAAAIDLHRFHGLVRRARRTDDATRAAALFREALELWRGEPFAGVDTPWFNEARDLLVKELWAARLDCTDLRLHLGEHAALTAELAEQCTSRPLDERLAAQFMLALYRCGRQADALAHYRHVRALLAAEIGIDPGSELQRLHQSILSGGAGTSPQSAATPTSTAPAEEPWRVLRQLPLDIAGFAGREDAIRRLEKELTAPQAAPVVVSGSPGIGKSALATHLGHRLRDSFPDGQWYVHLSGNGGRPRDPAEALSALLLASGQEPGSIPEQLEGRAAAFRSRLADRRVLLLLDDAADADQVRPLLPGTSGASVLITSRSDLRGLAVSHAARTVPLDVLSPAEARDLLANSLGAQRVAAEPEAAGHLAELCARVPLALRIVAANLAARPGRPLAAYAAELAAGERLAKLAVTGDRQAAVRQAFDHSYAALEPDTARLFALLGLHPGPDFTAGAAAALLGSPVDTADHLLDRLTTAGLLQHTALDRFRFHDLLRLYAAEHAAADPGRAAAWQRLGDWYLATTDAATAFDYSGSVQLPRPRTRSTPFDGREQALAWLDAERTNLTALVVRAAGTGPRELAWQLTDQLRLYFYGRRHIADWTATTTAALRAAEEEGQELAQALIWNSVGLLRQHTGDNSGALTALHRAQQGYRTTGFTLGEVSLLSNLAVHHALRGDMRPALDHQQKGHALLRDLDRPVLLARGLNTMGLTHAYLGEFEQAERHTTEAVDRLRAVDRPTGTMGPLINRAVARHGLGRYAEALADATEALRLSERHPHGTSGPAAHEILARIHRDSGRLDQARTHAEHSLRAAIDHGEPALLADALITLGSVRTLDGDSAVALACLQEALELTSRVGLRHQEAEAHAQLARTHLASGAPAEARHHAERALDLARPRELRPVEQHVLETLAALTEATD</sequence>
<dbReference type="EMBL" id="JAAKZW010000146">
    <property type="protein sequence ID" value="NGO79369.1"/>
    <property type="molecule type" value="Genomic_DNA"/>
</dbReference>
<evidence type="ECO:0000256" key="7">
    <source>
        <dbReference type="SAM" id="MobiDB-lite"/>
    </source>
</evidence>
<dbReference type="Gene3D" id="3.40.50.300">
    <property type="entry name" value="P-loop containing nucleotide triphosphate hydrolases"/>
    <property type="match status" value="1"/>
</dbReference>
<name>A0A6G4XP61_9ACTN</name>
<dbReference type="GO" id="GO:0006355">
    <property type="term" value="P:regulation of DNA-templated transcription"/>
    <property type="evidence" value="ECO:0007669"/>
    <property type="project" value="InterPro"/>
</dbReference>
<feature type="region of interest" description="Disordered" evidence="7">
    <location>
        <begin position="234"/>
        <end position="256"/>
    </location>
</feature>
<gene>
    <name evidence="9" type="ORF">G6045_27485</name>
</gene>
<accession>A0A6G4XP61</accession>
<dbReference type="Pfam" id="PF03704">
    <property type="entry name" value="BTAD"/>
    <property type="match status" value="1"/>
</dbReference>